<reference evidence="2 3" key="1">
    <citation type="submission" date="2021-04" db="EMBL/GenBank/DDBJ databases">
        <authorList>
            <person name="Rakotoarivonina H."/>
        </authorList>
    </citation>
    <scope>NUCLEOTIDE SEQUENCE [LARGE SCALE GENOMIC DNA]</scope>
    <source>
        <strain evidence="2 3">XE</strain>
    </source>
</reference>
<dbReference type="InterPro" id="IPR018710">
    <property type="entry name" value="DUF2232"/>
</dbReference>
<keyword evidence="3" id="KW-1185">Reference proteome</keyword>
<keyword evidence="1" id="KW-0812">Transmembrane</keyword>
<evidence type="ECO:0000313" key="3">
    <source>
        <dbReference type="Proteomes" id="UP000681526"/>
    </source>
</evidence>
<accession>A0ABM8V987</accession>
<feature type="transmembrane region" description="Helical" evidence="1">
    <location>
        <begin position="40"/>
        <end position="63"/>
    </location>
</feature>
<evidence type="ECO:0000313" key="2">
    <source>
        <dbReference type="EMBL" id="CAG5093226.1"/>
    </source>
</evidence>
<name>A0ABM8V987_THEXY</name>
<dbReference type="PANTHER" id="PTHR41324:SF1">
    <property type="entry name" value="DUF2232 DOMAIN-CONTAINING PROTEIN"/>
    <property type="match status" value="1"/>
</dbReference>
<organism evidence="2 3">
    <name type="scientific">Thermobacillus xylanilyticus</name>
    <dbReference type="NCBI Taxonomy" id="76633"/>
    <lineage>
        <taxon>Bacteria</taxon>
        <taxon>Bacillati</taxon>
        <taxon>Bacillota</taxon>
        <taxon>Bacilli</taxon>
        <taxon>Bacillales</taxon>
        <taxon>Paenibacillaceae</taxon>
        <taxon>Thermobacillus</taxon>
    </lineage>
</organism>
<feature type="transmembrane region" description="Helical" evidence="1">
    <location>
        <begin position="162"/>
        <end position="190"/>
    </location>
</feature>
<comment type="caution">
    <text evidence="2">The sequence shown here is derived from an EMBL/GenBank/DDBJ whole genome shotgun (WGS) entry which is preliminary data.</text>
</comment>
<feature type="transmembrane region" description="Helical" evidence="1">
    <location>
        <begin position="15"/>
        <end position="33"/>
    </location>
</feature>
<sequence length="307" mass="33779">MNRGVNDVNTGIRPLAWSAAALILLIMTAVPVLNLPAVFLLAVPFTVLYVLLTPISFAVHAIVILSLALFLFGPVILFVGLFFLLPAIVMGHFYKRRAPARTVLTAGCVSILGLFLLEMLLLSVLLDIQMTAELAALIRSNAEALAAQGALPAGWNAEMTEAFVAAAIRSLPLTLILASFMLAVVTHWLARRALARMGIEVPAFRKAREWMLPRGLVYAYLAVIVLQWIVPEGDDSYFGTVIVNLYPLLRFAFTIQTIGFFFYLAYQRGWHRIVPLMISVPVLLFPPLSLIGVFDTVFPLRKSIGKS</sequence>
<evidence type="ECO:0000256" key="1">
    <source>
        <dbReference type="SAM" id="Phobius"/>
    </source>
</evidence>
<dbReference type="Pfam" id="PF09991">
    <property type="entry name" value="DUF2232"/>
    <property type="match status" value="1"/>
</dbReference>
<feature type="transmembrane region" description="Helical" evidence="1">
    <location>
        <begin position="103"/>
        <end position="126"/>
    </location>
</feature>
<protein>
    <submittedName>
        <fullName evidence="2">Membrane protein</fullName>
    </submittedName>
</protein>
<gene>
    <name evidence="2" type="primary">txxe 3581</name>
    <name evidence="2" type="ORF">TXXE_19415</name>
</gene>
<dbReference type="Proteomes" id="UP000681526">
    <property type="component" value="Unassembled WGS sequence"/>
</dbReference>
<feature type="transmembrane region" description="Helical" evidence="1">
    <location>
        <begin position="69"/>
        <end position="91"/>
    </location>
</feature>
<feature type="transmembrane region" description="Helical" evidence="1">
    <location>
        <begin position="211"/>
        <end position="230"/>
    </location>
</feature>
<dbReference type="PANTHER" id="PTHR41324">
    <property type="entry name" value="MEMBRANE PROTEIN-RELATED"/>
    <property type="match status" value="1"/>
</dbReference>
<dbReference type="EMBL" id="CAJRAY010000103">
    <property type="protein sequence ID" value="CAG5093226.1"/>
    <property type="molecule type" value="Genomic_DNA"/>
</dbReference>
<proteinExistence type="predicted"/>
<feature type="transmembrane region" description="Helical" evidence="1">
    <location>
        <begin position="273"/>
        <end position="294"/>
    </location>
</feature>
<feature type="transmembrane region" description="Helical" evidence="1">
    <location>
        <begin position="245"/>
        <end position="266"/>
    </location>
</feature>
<keyword evidence="1" id="KW-1133">Transmembrane helix</keyword>
<keyword evidence="1" id="KW-0472">Membrane</keyword>